<keyword evidence="7 9" id="KW-0378">Hydrolase</keyword>
<comment type="caution">
    <text evidence="12">The sequence shown here is derived from an EMBL/GenBank/DDBJ whole genome shotgun (WGS) entry which is preliminary data.</text>
</comment>
<dbReference type="GO" id="GO:0005829">
    <property type="term" value="C:cytosol"/>
    <property type="evidence" value="ECO:0007669"/>
    <property type="project" value="InterPro"/>
</dbReference>
<dbReference type="PROSITE" id="PS01334">
    <property type="entry name" value="PYRASE_CYS"/>
    <property type="match status" value="1"/>
</dbReference>
<dbReference type="InterPro" id="IPR016125">
    <property type="entry name" value="Peptidase_C15-like"/>
</dbReference>
<evidence type="ECO:0000256" key="4">
    <source>
        <dbReference type="ARBA" id="ARBA00006641"/>
    </source>
</evidence>
<dbReference type="Pfam" id="PF01470">
    <property type="entry name" value="Peptidase_C15"/>
    <property type="match status" value="1"/>
</dbReference>
<evidence type="ECO:0000256" key="5">
    <source>
        <dbReference type="ARBA" id="ARBA00022490"/>
    </source>
</evidence>
<accession>A0A5S3V7L2</accession>
<comment type="catalytic activity">
    <reaction evidence="1 9 10">
        <text>Release of an N-terminal pyroglutamyl group from a polypeptide, the second amino acid generally not being Pro.</text>
        <dbReference type="EC" id="3.4.19.3"/>
    </reaction>
</comment>
<dbReference type="InterPro" id="IPR029762">
    <property type="entry name" value="PGP-I_bact-type"/>
</dbReference>
<keyword evidence="8 9" id="KW-0788">Thiol protease</keyword>
<comment type="function">
    <text evidence="2 9">Removes 5-oxoproline from various penultimate amino acid residues except L-proline.</text>
</comment>
<evidence type="ECO:0000256" key="1">
    <source>
        <dbReference type="ARBA" id="ARBA00001770"/>
    </source>
</evidence>
<dbReference type="GO" id="GO:0006508">
    <property type="term" value="P:proteolysis"/>
    <property type="evidence" value="ECO:0007669"/>
    <property type="project" value="UniProtKB-KW"/>
</dbReference>
<evidence type="ECO:0000313" key="13">
    <source>
        <dbReference type="EMBL" id="TMO78209.1"/>
    </source>
</evidence>
<dbReference type="GO" id="GO:0016920">
    <property type="term" value="F:pyroglutamyl-peptidase activity"/>
    <property type="evidence" value="ECO:0007669"/>
    <property type="project" value="UniProtKB-UniRule"/>
</dbReference>
<dbReference type="InterPro" id="IPR036440">
    <property type="entry name" value="Peptidase_C15-like_sf"/>
</dbReference>
<dbReference type="PRINTS" id="PR00706">
    <property type="entry name" value="PYROGLUPTASE"/>
</dbReference>
<dbReference type="RefSeq" id="WP_138592123.1">
    <property type="nucleotide sequence ID" value="NZ_PNBW01000016.1"/>
</dbReference>
<dbReference type="EMBL" id="PNBW01000016">
    <property type="protein sequence ID" value="TMO78209.1"/>
    <property type="molecule type" value="Genomic_DNA"/>
</dbReference>
<dbReference type="EC" id="3.4.19.3" evidence="9"/>
<dbReference type="InterPro" id="IPR033693">
    <property type="entry name" value="PGPEP1_Glu_AS"/>
</dbReference>
<evidence type="ECO:0000256" key="3">
    <source>
        <dbReference type="ARBA" id="ARBA00004496"/>
    </source>
</evidence>
<dbReference type="PROSITE" id="PS01333">
    <property type="entry name" value="PYRASE_GLU"/>
    <property type="match status" value="1"/>
</dbReference>
<dbReference type="InterPro" id="IPR033694">
    <property type="entry name" value="PGPEP1_Cys_AS"/>
</dbReference>
<dbReference type="FunFam" id="3.40.630.20:FF:000001">
    <property type="entry name" value="Pyrrolidone-carboxylate peptidase"/>
    <property type="match status" value="1"/>
</dbReference>
<dbReference type="PANTHER" id="PTHR23402">
    <property type="entry name" value="PROTEASE FAMILY C15 PYROGLUTAMYL-PEPTIDASE I-RELATED"/>
    <property type="match status" value="1"/>
</dbReference>
<evidence type="ECO:0000256" key="8">
    <source>
        <dbReference type="ARBA" id="ARBA00022807"/>
    </source>
</evidence>
<proteinExistence type="inferred from homology"/>
<keyword evidence="5 9" id="KW-0963">Cytoplasm</keyword>
<dbReference type="CDD" id="cd00501">
    <property type="entry name" value="Peptidase_C15"/>
    <property type="match status" value="1"/>
</dbReference>
<dbReference type="NCBIfam" id="TIGR00504">
    <property type="entry name" value="pyro_pdase"/>
    <property type="match status" value="1"/>
</dbReference>
<dbReference type="HAMAP" id="MF_00417">
    <property type="entry name" value="Pyrrolid_peptidase"/>
    <property type="match status" value="1"/>
</dbReference>
<evidence type="ECO:0000256" key="11">
    <source>
        <dbReference type="PROSITE-ProRule" id="PRU10077"/>
    </source>
</evidence>
<dbReference type="AlphaFoldDB" id="A0A5S3V7L2"/>
<evidence type="ECO:0000313" key="12">
    <source>
        <dbReference type="EMBL" id="TMO67840.1"/>
    </source>
</evidence>
<evidence type="ECO:0000256" key="7">
    <source>
        <dbReference type="ARBA" id="ARBA00022801"/>
    </source>
</evidence>
<comment type="similarity">
    <text evidence="4 9">Belongs to the peptidase C15 family.</text>
</comment>
<evidence type="ECO:0000313" key="14">
    <source>
        <dbReference type="Proteomes" id="UP000307164"/>
    </source>
</evidence>
<feature type="active site" evidence="9 10">
    <location>
        <position position="85"/>
    </location>
</feature>
<dbReference type="EMBL" id="PNBX01000048">
    <property type="protein sequence ID" value="TMO67840.1"/>
    <property type="molecule type" value="Genomic_DNA"/>
</dbReference>
<dbReference type="OrthoDB" id="9779738at2"/>
<keyword evidence="6 9" id="KW-0645">Protease</keyword>
<dbReference type="NCBIfam" id="NF009676">
    <property type="entry name" value="PRK13197.1"/>
    <property type="match status" value="1"/>
</dbReference>
<reference evidence="12" key="3">
    <citation type="submission" date="2019-09" db="EMBL/GenBank/DDBJ databases">
        <title>Co-occurence of chitin degradation, pigmentation and bioactivity in marine Pseudoalteromonas.</title>
        <authorList>
            <person name="Sonnenschein E.C."/>
            <person name="Bech P.K."/>
        </authorList>
    </citation>
    <scope>NUCLEOTIDE SEQUENCE</scope>
    <source>
        <strain evidence="12">S3790</strain>
        <strain evidence="13">S3895</strain>
    </source>
</reference>
<evidence type="ECO:0000313" key="15">
    <source>
        <dbReference type="Proteomes" id="UP000307217"/>
    </source>
</evidence>
<comment type="subunit">
    <text evidence="9">Homotetramer.</text>
</comment>
<protein>
    <recommendedName>
        <fullName evidence="9">Pyrrolidone-carboxylate peptidase</fullName>
        <ecNumber evidence="9">3.4.19.3</ecNumber>
    </recommendedName>
    <alternativeName>
        <fullName evidence="9">5-oxoprolyl-peptidase</fullName>
    </alternativeName>
    <alternativeName>
        <fullName evidence="9">Pyroglutamyl-peptidase I</fullName>
        <shortName evidence="9">PGP-I</shortName>
        <shortName evidence="9">Pyrase</shortName>
    </alternativeName>
</protein>
<evidence type="ECO:0000256" key="6">
    <source>
        <dbReference type="ARBA" id="ARBA00022670"/>
    </source>
</evidence>
<reference evidence="12 15" key="1">
    <citation type="submission" date="2018-01" db="EMBL/GenBank/DDBJ databases">
        <authorList>
            <person name="Paulsen S."/>
            <person name="Gram L.K."/>
        </authorList>
    </citation>
    <scope>NUCLEOTIDE SEQUENCE [LARGE SCALE GENOMIC DNA]</scope>
    <source>
        <strain evidence="12 15">S3790</strain>
        <strain evidence="13">S3895</strain>
    </source>
</reference>
<dbReference type="Proteomes" id="UP000307217">
    <property type="component" value="Unassembled WGS sequence"/>
</dbReference>
<feature type="active site" evidence="9 11">
    <location>
        <position position="148"/>
    </location>
</feature>
<dbReference type="PIRSF" id="PIRSF015592">
    <property type="entry name" value="Prld-crbxl_pptds"/>
    <property type="match status" value="1"/>
</dbReference>
<dbReference type="SUPFAM" id="SSF53182">
    <property type="entry name" value="Pyrrolidone carboxyl peptidase (pyroglutamate aminopeptidase)"/>
    <property type="match status" value="1"/>
</dbReference>
<dbReference type="Gene3D" id="3.40.630.20">
    <property type="entry name" value="Peptidase C15, pyroglutamyl peptidase I-like"/>
    <property type="match status" value="1"/>
</dbReference>
<dbReference type="Proteomes" id="UP000307164">
    <property type="component" value="Unassembled WGS sequence"/>
</dbReference>
<gene>
    <name evidence="9 12" type="primary">pcp</name>
    <name evidence="12" type="ORF">CWC19_12165</name>
    <name evidence="13" type="ORF">CWC20_02270</name>
</gene>
<evidence type="ECO:0000256" key="2">
    <source>
        <dbReference type="ARBA" id="ARBA00002280"/>
    </source>
</evidence>
<feature type="active site" evidence="9">
    <location>
        <position position="172"/>
    </location>
</feature>
<organism evidence="12 15">
    <name type="scientific">Pseudoalteromonas aurantia</name>
    <dbReference type="NCBI Taxonomy" id="43654"/>
    <lineage>
        <taxon>Bacteria</taxon>
        <taxon>Pseudomonadati</taxon>
        <taxon>Pseudomonadota</taxon>
        <taxon>Gammaproteobacteria</taxon>
        <taxon>Alteromonadales</taxon>
        <taxon>Pseudoalteromonadaceae</taxon>
        <taxon>Pseudoalteromonas</taxon>
    </lineage>
</organism>
<sequence length="220" mass="23416">MTNTPRPCVLITGFAPFGGESINPSWQAVQALEGLNIDGFTIQTKELPCEFDTSIHALQEAINKYSPHVVLCIGQAGGRAGISIERVAINVNDARIADNANNQPIDTPVVPAGPAAYFTNLPIKRILLALHQSDIPASISNTAGTYVCNHIMYGLMHEIASHHQNVKGGFVHIPYLPSQAVHHNGAPSMSQQTVESALKVIITAAISNKSDLKVAAGTTH</sequence>
<evidence type="ECO:0000256" key="10">
    <source>
        <dbReference type="PROSITE-ProRule" id="PRU10076"/>
    </source>
</evidence>
<name>A0A5S3V7L2_9GAMM</name>
<evidence type="ECO:0000256" key="9">
    <source>
        <dbReference type="HAMAP-Rule" id="MF_00417"/>
    </source>
</evidence>
<comment type="subcellular location">
    <subcellularLocation>
        <location evidence="3 9">Cytoplasm</location>
    </subcellularLocation>
</comment>
<keyword evidence="14" id="KW-1185">Reference proteome</keyword>
<reference evidence="14 15" key="2">
    <citation type="submission" date="2019-06" db="EMBL/GenBank/DDBJ databases">
        <title>Co-occurence of chitin degradation, pigmentation and bioactivity in marine Pseudoalteromonas.</title>
        <authorList>
            <person name="Sonnenschein E.C."/>
            <person name="Bech P.K."/>
        </authorList>
    </citation>
    <scope>NUCLEOTIDE SEQUENCE [LARGE SCALE GENOMIC DNA]</scope>
    <source>
        <strain evidence="15">S3790</strain>
        <strain evidence="14">S3895</strain>
    </source>
</reference>
<dbReference type="InterPro" id="IPR000816">
    <property type="entry name" value="Peptidase_C15"/>
</dbReference>
<dbReference type="PANTHER" id="PTHR23402:SF1">
    <property type="entry name" value="PYROGLUTAMYL-PEPTIDASE I"/>
    <property type="match status" value="1"/>
</dbReference>